<evidence type="ECO:0000256" key="3">
    <source>
        <dbReference type="ARBA" id="ARBA00022989"/>
    </source>
</evidence>
<dbReference type="PANTHER" id="PTHR10250:SF26">
    <property type="entry name" value="GLUTATHIONE S-TRANSFERASE 3, MITOCHONDRIAL"/>
    <property type="match status" value="1"/>
</dbReference>
<evidence type="ECO:0000256" key="4">
    <source>
        <dbReference type="ARBA" id="ARBA00023136"/>
    </source>
</evidence>
<evidence type="ECO:0000256" key="1">
    <source>
        <dbReference type="ARBA" id="ARBA00004141"/>
    </source>
</evidence>
<evidence type="ECO:0000256" key="2">
    <source>
        <dbReference type="ARBA" id="ARBA00022692"/>
    </source>
</evidence>
<dbReference type="Pfam" id="PF01124">
    <property type="entry name" value="MAPEG"/>
    <property type="match status" value="1"/>
</dbReference>
<protein>
    <submittedName>
        <fullName evidence="6">Uncharacterized protein</fullName>
    </submittedName>
</protein>
<reference evidence="6" key="1">
    <citation type="submission" date="2021-01" db="EMBL/GenBank/DDBJ databases">
        <authorList>
            <person name="Corre E."/>
            <person name="Pelletier E."/>
            <person name="Niang G."/>
            <person name="Scheremetjew M."/>
            <person name="Finn R."/>
            <person name="Kale V."/>
            <person name="Holt S."/>
            <person name="Cochrane G."/>
            <person name="Meng A."/>
            <person name="Brown T."/>
            <person name="Cohen L."/>
        </authorList>
    </citation>
    <scope>NUCLEOTIDE SEQUENCE</scope>
    <source>
        <strain evidence="6">CCMP2877</strain>
    </source>
</reference>
<keyword evidence="2 5" id="KW-0812">Transmembrane</keyword>
<organism evidence="6">
    <name type="scientific">Phaeomonas parva</name>
    <dbReference type="NCBI Taxonomy" id="124430"/>
    <lineage>
        <taxon>Eukaryota</taxon>
        <taxon>Sar</taxon>
        <taxon>Stramenopiles</taxon>
        <taxon>Ochrophyta</taxon>
        <taxon>Pinguiophyceae</taxon>
        <taxon>Pinguiochrysidales</taxon>
        <taxon>Pinguiochrysidaceae</taxon>
        <taxon>Phaeomonas</taxon>
    </lineage>
</organism>
<gene>
    <name evidence="6" type="ORF">PPAR1163_LOCUS23034</name>
</gene>
<dbReference type="SUPFAM" id="SSF161084">
    <property type="entry name" value="MAPEG domain-like"/>
    <property type="match status" value="1"/>
</dbReference>
<accession>A0A7S1UD84</accession>
<evidence type="ECO:0000313" key="6">
    <source>
        <dbReference type="EMBL" id="CAD9264646.1"/>
    </source>
</evidence>
<evidence type="ECO:0000256" key="5">
    <source>
        <dbReference type="SAM" id="Phobius"/>
    </source>
</evidence>
<dbReference type="EMBL" id="HBGJ01036430">
    <property type="protein sequence ID" value="CAD9264646.1"/>
    <property type="molecule type" value="Transcribed_RNA"/>
</dbReference>
<feature type="transmembrane region" description="Helical" evidence="5">
    <location>
        <begin position="65"/>
        <end position="90"/>
    </location>
</feature>
<dbReference type="InterPro" id="IPR001129">
    <property type="entry name" value="Membr-assoc_MAPEG"/>
</dbReference>
<dbReference type="InterPro" id="IPR023352">
    <property type="entry name" value="MAPEG-like_dom_sf"/>
</dbReference>
<dbReference type="GO" id="GO:0006691">
    <property type="term" value="P:leukotriene metabolic process"/>
    <property type="evidence" value="ECO:0007669"/>
    <property type="project" value="UniProtKB-ARBA"/>
</dbReference>
<comment type="subcellular location">
    <subcellularLocation>
        <location evidence="1">Membrane</location>
        <topology evidence="1">Multi-pass membrane protein</topology>
    </subcellularLocation>
</comment>
<dbReference type="GO" id="GO:0004602">
    <property type="term" value="F:glutathione peroxidase activity"/>
    <property type="evidence" value="ECO:0007669"/>
    <property type="project" value="TreeGrafter"/>
</dbReference>
<dbReference type="GO" id="GO:0005635">
    <property type="term" value="C:nuclear envelope"/>
    <property type="evidence" value="ECO:0007669"/>
    <property type="project" value="TreeGrafter"/>
</dbReference>
<keyword evidence="4 5" id="KW-0472">Membrane</keyword>
<dbReference type="GO" id="GO:0005783">
    <property type="term" value="C:endoplasmic reticulum"/>
    <property type="evidence" value="ECO:0007669"/>
    <property type="project" value="TreeGrafter"/>
</dbReference>
<name>A0A7S1UD84_9STRA</name>
<dbReference type="GO" id="GO:0004364">
    <property type="term" value="F:glutathione transferase activity"/>
    <property type="evidence" value="ECO:0007669"/>
    <property type="project" value="TreeGrafter"/>
</dbReference>
<dbReference type="Gene3D" id="1.20.120.550">
    <property type="entry name" value="Membrane associated eicosanoid/glutathione metabolism-like domain"/>
    <property type="match status" value="1"/>
</dbReference>
<dbReference type="AlphaFoldDB" id="A0A7S1UD84"/>
<dbReference type="InterPro" id="IPR050997">
    <property type="entry name" value="MAPEG"/>
</dbReference>
<proteinExistence type="predicted"/>
<sequence length="139" mass="15117">MLMLGFQSGWKRKEFAEKAKKDGDEHAEERFSYPKLYAEGFGKLSNDFNCVIRGHQNALETYPSFVGLSLVGGLGHPVLVALCGIVWSIARTKYASGYGTGTAINRYKASGGWGKHVWTTLLIILAASVSTSLTMLGIV</sequence>
<dbReference type="GO" id="GO:0016020">
    <property type="term" value="C:membrane"/>
    <property type="evidence" value="ECO:0007669"/>
    <property type="project" value="UniProtKB-SubCell"/>
</dbReference>
<dbReference type="PANTHER" id="PTHR10250">
    <property type="entry name" value="MICROSOMAL GLUTATHIONE S-TRANSFERASE"/>
    <property type="match status" value="1"/>
</dbReference>
<keyword evidence="3 5" id="KW-1133">Transmembrane helix</keyword>
<feature type="transmembrane region" description="Helical" evidence="5">
    <location>
        <begin position="116"/>
        <end position="138"/>
    </location>
</feature>